<gene>
    <name evidence="2" type="ORF">CAAN4_E06370</name>
</gene>
<evidence type="ECO:0000313" key="2">
    <source>
        <dbReference type="EMBL" id="CAK7907635.1"/>
    </source>
</evidence>
<feature type="region of interest" description="Disordered" evidence="1">
    <location>
        <begin position="335"/>
        <end position="355"/>
    </location>
</feature>
<protein>
    <submittedName>
        <fullName evidence="2">Uncharacterized protein</fullName>
    </submittedName>
</protein>
<feature type="region of interest" description="Disordered" evidence="1">
    <location>
        <begin position="1"/>
        <end position="122"/>
    </location>
</feature>
<feature type="region of interest" description="Disordered" evidence="1">
    <location>
        <begin position="166"/>
        <end position="186"/>
    </location>
</feature>
<feature type="compositionally biased region" description="Polar residues" evidence="1">
    <location>
        <begin position="101"/>
        <end position="114"/>
    </location>
</feature>
<feature type="compositionally biased region" description="Low complexity" evidence="1">
    <location>
        <begin position="172"/>
        <end position="183"/>
    </location>
</feature>
<organism evidence="2 3">
    <name type="scientific">[Candida] anglica</name>
    <dbReference type="NCBI Taxonomy" id="148631"/>
    <lineage>
        <taxon>Eukaryota</taxon>
        <taxon>Fungi</taxon>
        <taxon>Dikarya</taxon>
        <taxon>Ascomycota</taxon>
        <taxon>Saccharomycotina</taxon>
        <taxon>Pichiomycetes</taxon>
        <taxon>Debaryomycetaceae</taxon>
        <taxon>Kurtzmaniella</taxon>
    </lineage>
</organism>
<dbReference type="Proteomes" id="UP001497600">
    <property type="component" value="Chromosome E"/>
</dbReference>
<evidence type="ECO:0000313" key="3">
    <source>
        <dbReference type="Proteomes" id="UP001497600"/>
    </source>
</evidence>
<feature type="compositionally biased region" description="Polar residues" evidence="1">
    <location>
        <begin position="1"/>
        <end position="10"/>
    </location>
</feature>
<feature type="compositionally biased region" description="Pro residues" evidence="1">
    <location>
        <begin position="299"/>
        <end position="308"/>
    </location>
</feature>
<feature type="compositionally biased region" description="Low complexity" evidence="1">
    <location>
        <begin position="343"/>
        <end position="355"/>
    </location>
</feature>
<reference evidence="2 3" key="1">
    <citation type="submission" date="2024-01" db="EMBL/GenBank/DDBJ databases">
        <authorList>
            <consortium name="Genoscope - CEA"/>
            <person name="William W."/>
        </authorList>
    </citation>
    <scope>NUCLEOTIDE SEQUENCE [LARGE SCALE GENOMIC DNA]</scope>
    <source>
        <strain evidence="2 3">29B2s-10</strain>
    </source>
</reference>
<evidence type="ECO:0000256" key="1">
    <source>
        <dbReference type="SAM" id="MobiDB-lite"/>
    </source>
</evidence>
<feature type="compositionally biased region" description="Low complexity" evidence="1">
    <location>
        <begin position="282"/>
        <end position="298"/>
    </location>
</feature>
<dbReference type="EMBL" id="OZ004257">
    <property type="protein sequence ID" value="CAK7907635.1"/>
    <property type="molecule type" value="Genomic_DNA"/>
</dbReference>
<keyword evidence="3" id="KW-1185">Reference proteome</keyword>
<sequence length="451" mass="48223">MSGKATTPISSPKVVKLDPPTTPPSRHKQKRMSTSYLKTPEQNIDILPFSPSRKRTSTYKSPDYKLNSHNIQSPYNASNLLKTPRRSSGAVGDDGYDSDDTTSQPNKLQKTPQYFSPGKRLFTEDNREDLSEISLQLKSRLSSALGKLQQNRTSVSSSKVIGDLSSVSPRQSWGNNTGRSSWGNGSGGVNVNLQDVFDQAAESDVAGVNITSEADAKLAARAAAANALSNSPHLFAERVNIPSPDEESSAHNALIAALSRQKRKSRTSFSSGSPIRSHRRNSSISGPSGTSSTTSNVSGPPPVFPPSTPRQQIVNTQMNLSKLPSINVAVNEWSQGQSDKNNHSGSNTTNNNSGGAVEQDAVLSLMSLSSPQSVKFSHGHSRNTSLNNIQSPPQGITRASSVASSSSQTVLPPISGLINSANNHGVIDDDKTDNDETDIENDDTDEEVDDK</sequence>
<feature type="region of interest" description="Disordered" evidence="1">
    <location>
        <begin position="258"/>
        <end position="310"/>
    </location>
</feature>
<feature type="region of interest" description="Disordered" evidence="1">
    <location>
        <begin position="373"/>
        <end position="451"/>
    </location>
</feature>
<feature type="compositionally biased region" description="Polar residues" evidence="1">
    <location>
        <begin position="382"/>
        <end position="398"/>
    </location>
</feature>
<feature type="compositionally biased region" description="Acidic residues" evidence="1">
    <location>
        <begin position="430"/>
        <end position="451"/>
    </location>
</feature>
<accession>A0ABP0EF54</accession>
<proteinExistence type="predicted"/>
<name>A0ABP0EF54_9ASCO</name>
<feature type="compositionally biased region" description="Polar residues" evidence="1">
    <location>
        <begin position="32"/>
        <end position="42"/>
    </location>
</feature>
<feature type="compositionally biased region" description="Polar residues" evidence="1">
    <location>
        <begin position="67"/>
        <end position="81"/>
    </location>
</feature>